<dbReference type="SMART" id="SM00670">
    <property type="entry name" value="PINc"/>
    <property type="match status" value="1"/>
</dbReference>
<dbReference type="InterPro" id="IPR027417">
    <property type="entry name" value="P-loop_NTPase"/>
</dbReference>
<dbReference type="GO" id="GO:0005829">
    <property type="term" value="C:cytosol"/>
    <property type="evidence" value="ECO:0007669"/>
    <property type="project" value="TreeGrafter"/>
</dbReference>
<dbReference type="Pfam" id="PF13638">
    <property type="entry name" value="PIN_4"/>
    <property type="match status" value="1"/>
</dbReference>
<dbReference type="CDD" id="cd09883">
    <property type="entry name" value="PIN_VapC_PhoHL-ATPase"/>
    <property type="match status" value="1"/>
</dbReference>
<protein>
    <submittedName>
        <fullName evidence="6">PhoH family protein</fullName>
    </submittedName>
</protein>
<evidence type="ECO:0000313" key="6">
    <source>
        <dbReference type="EMBL" id="MBO8428894.1"/>
    </source>
</evidence>
<sequence>MVSNEQKTKIGNIQKSERPPKIFVLDTNVILHDYNSIYNFQENDLVIPVAVLEELDKFKKGNDTINYNAREFVRHIDRISDPRLFNSSSGYPLGKGRGKLSIEINHPFPPELKDCFMDDIQDHRILSTTIWIKGKYPDRIVALVTKDINLRMKAKALHLLAQDYLTDRIEEERVAHNEARIITERKYSDGLLDKIASEGATLKEMGNKREPAANQLYRFRYKSGSKSPDVLARYDKDKKMIVPVNFKTVYGISPRNSEQIFAIDAITNPKVKLISLTGSAGTGKTLLALAGALAQTDLYDQILLARPVIPLKNQEIGFLPGDAREKIGPYMLPLYDNLAVIKKNFKESSKENIKIEDMLRNDKLVISPLAYIRGRSLSNVFFIIDEAQNLTPHEVKTIITRAGEGTKMVFTGDIQQIDQPYLDRWSNGLTHLSEKLYGEELFELVNLVKGERSELSELAGRKL</sequence>
<dbReference type="Gene3D" id="3.40.50.1010">
    <property type="entry name" value="5'-nuclease"/>
    <property type="match status" value="1"/>
</dbReference>
<dbReference type="EMBL" id="JADINB010000068">
    <property type="protein sequence ID" value="MBO8428894.1"/>
    <property type="molecule type" value="Genomic_DNA"/>
</dbReference>
<dbReference type="SUPFAM" id="SSF88723">
    <property type="entry name" value="PIN domain-like"/>
    <property type="match status" value="1"/>
</dbReference>
<dbReference type="SUPFAM" id="SSF52540">
    <property type="entry name" value="P-loop containing nucleoside triphosphate hydrolases"/>
    <property type="match status" value="1"/>
</dbReference>
<name>A0A9D9DPL6_9BACT</name>
<reference evidence="6" key="2">
    <citation type="journal article" date="2021" name="PeerJ">
        <title>Extensive microbial diversity within the chicken gut microbiome revealed by metagenomics and culture.</title>
        <authorList>
            <person name="Gilroy R."/>
            <person name="Ravi A."/>
            <person name="Getino M."/>
            <person name="Pursley I."/>
            <person name="Horton D.L."/>
            <person name="Alikhan N.F."/>
            <person name="Baker D."/>
            <person name="Gharbi K."/>
            <person name="Hall N."/>
            <person name="Watson M."/>
            <person name="Adriaenssens E.M."/>
            <person name="Foster-Nyarko E."/>
            <person name="Jarju S."/>
            <person name="Secka A."/>
            <person name="Antonio M."/>
            <person name="Oren A."/>
            <person name="Chaudhuri R.R."/>
            <person name="La Ragione R."/>
            <person name="Hildebrand F."/>
            <person name="Pallen M.J."/>
        </authorList>
    </citation>
    <scope>NUCLEOTIDE SEQUENCE</scope>
    <source>
        <strain evidence="6">15467</strain>
    </source>
</reference>
<dbReference type="InterPro" id="IPR051451">
    <property type="entry name" value="PhoH2-like"/>
</dbReference>
<dbReference type="AlphaFoldDB" id="A0A9D9DPL6"/>
<organism evidence="6 7">
    <name type="scientific">Candidatus Egerieousia excrementavium</name>
    <dbReference type="NCBI Taxonomy" id="2840778"/>
    <lineage>
        <taxon>Bacteria</taxon>
        <taxon>Pseudomonadati</taxon>
        <taxon>Bacteroidota</taxon>
        <taxon>Bacteroidia</taxon>
        <taxon>Bacteroidales</taxon>
        <taxon>Candidatus Egerieousia</taxon>
    </lineage>
</organism>
<dbReference type="Proteomes" id="UP000823635">
    <property type="component" value="Unassembled WGS sequence"/>
</dbReference>
<evidence type="ECO:0000256" key="1">
    <source>
        <dbReference type="ARBA" id="ARBA00010393"/>
    </source>
</evidence>
<evidence type="ECO:0000259" key="5">
    <source>
        <dbReference type="SMART" id="SM00670"/>
    </source>
</evidence>
<evidence type="ECO:0000256" key="2">
    <source>
        <dbReference type="ARBA" id="ARBA00022741"/>
    </source>
</evidence>
<dbReference type="Pfam" id="PF02562">
    <property type="entry name" value="PhoH"/>
    <property type="match status" value="1"/>
</dbReference>
<dbReference type="PANTHER" id="PTHR30473">
    <property type="entry name" value="PROTEIN PHOH"/>
    <property type="match status" value="1"/>
</dbReference>
<dbReference type="GO" id="GO:0005524">
    <property type="term" value="F:ATP binding"/>
    <property type="evidence" value="ECO:0007669"/>
    <property type="project" value="UniProtKB-KW"/>
</dbReference>
<feature type="domain" description="PIN" evidence="5">
    <location>
        <begin position="21"/>
        <end position="152"/>
    </location>
</feature>
<dbReference type="InterPro" id="IPR029060">
    <property type="entry name" value="PIN-like_dom_sf"/>
</dbReference>
<reference evidence="6" key="1">
    <citation type="submission" date="2020-10" db="EMBL/GenBank/DDBJ databases">
        <authorList>
            <person name="Gilroy R."/>
        </authorList>
    </citation>
    <scope>NUCLEOTIDE SEQUENCE</scope>
    <source>
        <strain evidence="6">15467</strain>
    </source>
</reference>
<dbReference type="InterPro" id="IPR003714">
    <property type="entry name" value="PhoH"/>
</dbReference>
<comment type="similarity">
    <text evidence="4">In the N-terminal section; belongs to the PINc/VapC protein family.</text>
</comment>
<evidence type="ECO:0000313" key="7">
    <source>
        <dbReference type="Proteomes" id="UP000823635"/>
    </source>
</evidence>
<accession>A0A9D9DPL6</accession>
<proteinExistence type="inferred from homology"/>
<dbReference type="PANTHER" id="PTHR30473:SF2">
    <property type="entry name" value="PIN DOMAIN-CONTAINING PROTEIN"/>
    <property type="match status" value="1"/>
</dbReference>
<dbReference type="Gene3D" id="3.40.50.300">
    <property type="entry name" value="P-loop containing nucleotide triphosphate hydrolases"/>
    <property type="match status" value="1"/>
</dbReference>
<comment type="similarity">
    <text evidence="1">Belongs to the PhoH family.</text>
</comment>
<comment type="caution">
    <text evidence="6">The sequence shown here is derived from an EMBL/GenBank/DDBJ whole genome shotgun (WGS) entry which is preliminary data.</text>
</comment>
<keyword evidence="3" id="KW-0067">ATP-binding</keyword>
<keyword evidence="2" id="KW-0547">Nucleotide-binding</keyword>
<evidence type="ECO:0000256" key="4">
    <source>
        <dbReference type="ARBA" id="ARBA00046345"/>
    </source>
</evidence>
<dbReference type="InterPro" id="IPR002716">
    <property type="entry name" value="PIN_dom"/>
</dbReference>
<evidence type="ECO:0000256" key="3">
    <source>
        <dbReference type="ARBA" id="ARBA00022840"/>
    </source>
</evidence>
<gene>
    <name evidence="6" type="ORF">IAC68_03045</name>
</gene>